<dbReference type="PANTHER" id="PTHR17469">
    <property type="entry name" value="SPERM SPECIFIC ANTIGEN 2-RELATED"/>
    <property type="match status" value="1"/>
</dbReference>
<dbReference type="SMART" id="SM01257">
    <property type="entry name" value="KRAP_IP3R_bind"/>
    <property type="match status" value="1"/>
</dbReference>
<dbReference type="PANTHER" id="PTHR17469:SF14">
    <property type="entry name" value="PROTEIN ITPRID1"/>
    <property type="match status" value="1"/>
</dbReference>
<protein>
    <submittedName>
        <fullName evidence="3">Coiled-coil domain-containing protein 129</fullName>
    </submittedName>
</protein>
<evidence type="ECO:0000256" key="1">
    <source>
        <dbReference type="SAM" id="MobiDB-lite"/>
    </source>
</evidence>
<comment type="caution">
    <text evidence="3">The sequence shown here is derived from an EMBL/GenBank/DDBJ whole genome shotgun (WGS) entry which is preliminary data.</text>
</comment>
<dbReference type="EMBL" id="JAFHDT010000023">
    <property type="protein sequence ID" value="KAI7792707.1"/>
    <property type="molecule type" value="Genomic_DNA"/>
</dbReference>
<feature type="compositionally biased region" description="Basic and acidic residues" evidence="1">
    <location>
        <begin position="410"/>
        <end position="428"/>
    </location>
</feature>
<evidence type="ECO:0000313" key="3">
    <source>
        <dbReference type="EMBL" id="KAI7792707.1"/>
    </source>
</evidence>
<gene>
    <name evidence="3" type="ORF">IRJ41_019092</name>
</gene>
<proteinExistence type="predicted"/>
<keyword evidence="4" id="KW-1185">Reference proteome</keyword>
<sequence>MTTTMAADLLANRRTTLRTSRSRWSRTDRSELETFNEDIVQNWLTSIYKEETKPEVALETTAKTVRETDSKDDDLALGVEASLYGKRSFRTVREFLRSSQDLPALCRWNSFASAFSTQSEVSVMDVLNMMKDDPEEFLLDLGFGIDEPDITGRIPARFLSYQSNARGISFQLFLDAQQSRIDIENPDVRSRFRQLEVLQQVTTTFSNLVGAQGSDPSFSQTEARERRKRVATILRRAAKKTLRQERTSQAKPSSATSAQSDPESLVDKRIPPKRSKVSDSSSVSPLKEEHGVSSEPVVRVTTDRLKLDSVPSSVGKGTREPLESFELEEIQSVDEGSVLGKCSGPVDPGGGLLDSQVMRTNSCQSDSSGFLEEPFIPALLHHNSPGSELRKRLNGISQDDTKSRQKNSVHTKEHAVEPHRTTENHSHTDSSTSPSINSVLGKENSGSIHNIVDSHTVLGTADSDSGQTERILTEKRNSDSSSPDISQMNSNGVYTLAYFVQMDPVSYPMEIRDRLQTPDQRFYTQSTSLFEELQSAETNYSPAVPGTIVENRVTTHEACEPVVSSETAVSDHIPESQYQTDRAVGLNSPTALKCRRESFSRRSWSDVFIDNDSGVERTPTTYSPFTSVETSTPYLWNSMERSRDVRCLHVRSMSLDTGLSYEEEDRRWECTLWAGTQRCFYCGSPVRYNNSWAKIQPELPSDLPYSLNELEDMMKCMRKFRTVLTEIELRLDEEQASVLGTLSESYSEEVEDVLRLRAAVKEEAGVLEQQLSDLVHHYDDSIKIKLNRLLDEQSQLCSQLRIVPSDPPGPEPASTRSVAVQCCLIPVMSSPQRCCHHHCTCHTHQRTWQDPHRSPYQTQWDSNYKPDQLDFVAFIKSLKNSLQLSLKSTSLE</sequence>
<dbReference type="OrthoDB" id="6088188at2759"/>
<reference evidence="3" key="1">
    <citation type="submission" date="2021-02" db="EMBL/GenBank/DDBJ databases">
        <title>Comparative genomics reveals that relaxation of natural selection precedes convergent phenotypic evolution of cavefish.</title>
        <authorList>
            <person name="Peng Z."/>
        </authorList>
    </citation>
    <scope>NUCLEOTIDE SEQUENCE</scope>
    <source>
        <tissue evidence="3">Muscle</tissue>
    </source>
</reference>
<dbReference type="InterPro" id="IPR029325">
    <property type="entry name" value="ITPR-bd"/>
</dbReference>
<accession>A0A9W7W9P4</accession>
<feature type="region of interest" description="Disordered" evidence="1">
    <location>
        <begin position="382"/>
        <end position="486"/>
    </location>
</feature>
<dbReference type="GO" id="GO:0005102">
    <property type="term" value="F:signaling receptor binding"/>
    <property type="evidence" value="ECO:0007669"/>
    <property type="project" value="InterPro"/>
</dbReference>
<dbReference type="InterPro" id="IPR043444">
    <property type="entry name" value="TESPA1-like"/>
</dbReference>
<dbReference type="Pfam" id="PF14722">
    <property type="entry name" value="KRAP_IP3R_bind"/>
    <property type="match status" value="1"/>
</dbReference>
<evidence type="ECO:0000313" key="4">
    <source>
        <dbReference type="Proteomes" id="UP001059041"/>
    </source>
</evidence>
<dbReference type="AlphaFoldDB" id="A0A9W7W9P4"/>
<dbReference type="Proteomes" id="UP001059041">
    <property type="component" value="Linkage Group LG23"/>
</dbReference>
<feature type="region of interest" description="Disordered" evidence="1">
    <location>
        <begin position="237"/>
        <end position="304"/>
    </location>
</feature>
<name>A0A9W7W9P4_TRIRA</name>
<organism evidence="3 4">
    <name type="scientific">Triplophysa rosa</name>
    <name type="common">Cave loach</name>
    <dbReference type="NCBI Taxonomy" id="992332"/>
    <lineage>
        <taxon>Eukaryota</taxon>
        <taxon>Metazoa</taxon>
        <taxon>Chordata</taxon>
        <taxon>Craniata</taxon>
        <taxon>Vertebrata</taxon>
        <taxon>Euteleostomi</taxon>
        <taxon>Actinopterygii</taxon>
        <taxon>Neopterygii</taxon>
        <taxon>Teleostei</taxon>
        <taxon>Ostariophysi</taxon>
        <taxon>Cypriniformes</taxon>
        <taxon>Nemacheilidae</taxon>
        <taxon>Triplophysa</taxon>
    </lineage>
</organism>
<feature type="domain" description="ITPR-interacting" evidence="2">
    <location>
        <begin position="103"/>
        <end position="242"/>
    </location>
</feature>
<feature type="compositionally biased region" description="Polar residues" evidence="1">
    <location>
        <begin position="249"/>
        <end position="262"/>
    </location>
</feature>
<evidence type="ECO:0000259" key="2">
    <source>
        <dbReference type="SMART" id="SM01257"/>
    </source>
</evidence>
<feature type="compositionally biased region" description="Polar residues" evidence="1">
    <location>
        <begin position="429"/>
        <end position="448"/>
    </location>
</feature>